<dbReference type="InterPro" id="IPR058938">
    <property type="entry name" value="Helical_CED_Drosha"/>
</dbReference>
<protein>
    <recommendedName>
        <fullName evidence="12">Drosha</fullName>
    </recommendedName>
</protein>
<keyword evidence="3" id="KW-0255">Endonuclease</keyword>
<feature type="domain" description="RNase III" evidence="9">
    <location>
        <begin position="710"/>
        <end position="890"/>
    </location>
</feature>
<dbReference type="InterPro" id="IPR044442">
    <property type="entry name" value="RNAse_III_DSRM__animal"/>
</dbReference>
<proteinExistence type="inferred from homology"/>
<feature type="region of interest" description="Disordered" evidence="7">
    <location>
        <begin position="73"/>
        <end position="103"/>
    </location>
</feature>
<dbReference type="InterPro" id="IPR036389">
    <property type="entry name" value="RNase_III_sf"/>
</dbReference>
<dbReference type="Pfam" id="PF00636">
    <property type="entry name" value="Ribonuclease_3"/>
    <property type="match status" value="1"/>
</dbReference>
<evidence type="ECO:0000259" key="8">
    <source>
        <dbReference type="PROSITE" id="PS50137"/>
    </source>
</evidence>
<feature type="compositionally biased region" description="Acidic residues" evidence="7">
    <location>
        <begin position="334"/>
        <end position="345"/>
    </location>
</feature>
<comment type="similarity">
    <text evidence="1">Belongs to the ribonuclease III family.</text>
</comment>
<comment type="caution">
    <text evidence="10">The sequence shown here is derived from an EMBL/GenBank/DDBJ whole genome shotgun (WGS) entry which is preliminary data.</text>
</comment>
<evidence type="ECO:0008006" key="12">
    <source>
        <dbReference type="Google" id="ProtNLM"/>
    </source>
</evidence>
<feature type="compositionally biased region" description="Basic and acidic residues" evidence="7">
    <location>
        <begin position="121"/>
        <end position="132"/>
    </location>
</feature>
<evidence type="ECO:0000313" key="11">
    <source>
        <dbReference type="Proteomes" id="UP001162164"/>
    </source>
</evidence>
<feature type="region of interest" description="Disordered" evidence="7">
    <location>
        <begin position="307"/>
        <end position="345"/>
    </location>
</feature>
<name>A0ABQ9JQA6_9CUCU</name>
<organism evidence="10 11">
    <name type="scientific">Molorchus minor</name>
    <dbReference type="NCBI Taxonomy" id="1323400"/>
    <lineage>
        <taxon>Eukaryota</taxon>
        <taxon>Metazoa</taxon>
        <taxon>Ecdysozoa</taxon>
        <taxon>Arthropoda</taxon>
        <taxon>Hexapoda</taxon>
        <taxon>Insecta</taxon>
        <taxon>Pterygota</taxon>
        <taxon>Neoptera</taxon>
        <taxon>Endopterygota</taxon>
        <taxon>Coleoptera</taxon>
        <taxon>Polyphaga</taxon>
        <taxon>Cucujiformia</taxon>
        <taxon>Chrysomeloidea</taxon>
        <taxon>Cerambycidae</taxon>
        <taxon>Lamiinae</taxon>
        <taxon>Monochamini</taxon>
        <taxon>Molorchus</taxon>
    </lineage>
</organism>
<feature type="compositionally biased region" description="Basic and acidic residues" evidence="7">
    <location>
        <begin position="142"/>
        <end position="188"/>
    </location>
</feature>
<dbReference type="EMBL" id="JAPWTJ010000288">
    <property type="protein sequence ID" value="KAJ8980097.1"/>
    <property type="molecule type" value="Genomic_DNA"/>
</dbReference>
<keyword evidence="11" id="KW-1185">Reference proteome</keyword>
<evidence type="ECO:0000256" key="7">
    <source>
        <dbReference type="SAM" id="MobiDB-lite"/>
    </source>
</evidence>
<feature type="compositionally biased region" description="Basic and acidic residues" evidence="7">
    <location>
        <begin position="1226"/>
        <end position="1258"/>
    </location>
</feature>
<keyword evidence="2" id="KW-0540">Nuclease</keyword>
<feature type="compositionally biased region" description="Polar residues" evidence="7">
    <location>
        <begin position="190"/>
        <end position="205"/>
    </location>
</feature>
<dbReference type="SUPFAM" id="SSF69065">
    <property type="entry name" value="RNase III domain-like"/>
    <property type="match status" value="2"/>
</dbReference>
<feature type="domain" description="RNase III" evidence="9">
    <location>
        <begin position="943"/>
        <end position="1066"/>
    </location>
</feature>
<dbReference type="Pfam" id="PF26050">
    <property type="entry name" value="Helical_CED_Drosha"/>
    <property type="match status" value="1"/>
</dbReference>
<dbReference type="CDD" id="cd00593">
    <property type="entry name" value="RIBOc"/>
    <property type="match status" value="2"/>
</dbReference>
<evidence type="ECO:0000313" key="10">
    <source>
        <dbReference type="EMBL" id="KAJ8980097.1"/>
    </source>
</evidence>
<accession>A0ABQ9JQA6</accession>
<gene>
    <name evidence="10" type="ORF">NQ317_008558</name>
</gene>
<dbReference type="CDD" id="cd19877">
    <property type="entry name" value="DSRM_RNAse_III_meta_like"/>
    <property type="match status" value="1"/>
</dbReference>
<dbReference type="PANTHER" id="PTHR11207:SF0">
    <property type="entry name" value="RIBONUCLEASE 3"/>
    <property type="match status" value="1"/>
</dbReference>
<dbReference type="Pfam" id="PF00035">
    <property type="entry name" value="dsrm"/>
    <property type="match status" value="1"/>
</dbReference>
<dbReference type="SMART" id="SM00535">
    <property type="entry name" value="RIBOc"/>
    <property type="match status" value="2"/>
</dbReference>
<evidence type="ECO:0000256" key="3">
    <source>
        <dbReference type="ARBA" id="ARBA00022759"/>
    </source>
</evidence>
<evidence type="ECO:0000256" key="5">
    <source>
        <dbReference type="ARBA" id="ARBA00022884"/>
    </source>
</evidence>
<dbReference type="PROSITE" id="PS00517">
    <property type="entry name" value="RNASE_3_1"/>
    <property type="match status" value="1"/>
</dbReference>
<dbReference type="PROSITE" id="PS50142">
    <property type="entry name" value="RNASE_3_2"/>
    <property type="match status" value="2"/>
</dbReference>
<evidence type="ECO:0000256" key="1">
    <source>
        <dbReference type="ARBA" id="ARBA00010183"/>
    </source>
</evidence>
<feature type="region of interest" description="Disordered" evidence="7">
    <location>
        <begin position="121"/>
        <end position="212"/>
    </location>
</feature>
<feature type="compositionally biased region" description="Basic residues" evidence="7">
    <location>
        <begin position="1181"/>
        <end position="1197"/>
    </location>
</feature>
<keyword evidence="5 6" id="KW-0694">RNA-binding</keyword>
<feature type="region of interest" description="Disordered" evidence="7">
    <location>
        <begin position="1181"/>
        <end position="1258"/>
    </location>
</feature>
<feature type="compositionally biased region" description="Polar residues" evidence="7">
    <location>
        <begin position="91"/>
        <end position="103"/>
    </location>
</feature>
<evidence type="ECO:0000256" key="6">
    <source>
        <dbReference type="PROSITE-ProRule" id="PRU00266"/>
    </source>
</evidence>
<dbReference type="PANTHER" id="PTHR11207">
    <property type="entry name" value="RIBONUCLEASE III"/>
    <property type="match status" value="1"/>
</dbReference>
<dbReference type="SMART" id="SM00358">
    <property type="entry name" value="DSRM"/>
    <property type="match status" value="1"/>
</dbReference>
<evidence type="ECO:0000259" key="9">
    <source>
        <dbReference type="PROSITE" id="PS50142"/>
    </source>
</evidence>
<dbReference type="InterPro" id="IPR000999">
    <property type="entry name" value="RNase_III_dom"/>
</dbReference>
<dbReference type="InterPro" id="IPR014720">
    <property type="entry name" value="dsRBD_dom"/>
</dbReference>
<keyword evidence="4" id="KW-0378">Hydrolase</keyword>
<dbReference type="HAMAP" id="MF_00104">
    <property type="entry name" value="RNase_III"/>
    <property type="match status" value="1"/>
</dbReference>
<dbReference type="Gene3D" id="3.30.160.20">
    <property type="match status" value="1"/>
</dbReference>
<dbReference type="Proteomes" id="UP001162164">
    <property type="component" value="Unassembled WGS sequence"/>
</dbReference>
<dbReference type="PROSITE" id="PS50137">
    <property type="entry name" value="DS_RBD"/>
    <property type="match status" value="1"/>
</dbReference>
<dbReference type="Pfam" id="PF14622">
    <property type="entry name" value="Ribonucleas_3_3"/>
    <property type="match status" value="1"/>
</dbReference>
<dbReference type="InterPro" id="IPR011907">
    <property type="entry name" value="RNase_III"/>
</dbReference>
<reference evidence="10" key="1">
    <citation type="journal article" date="2023" name="Insect Mol. Biol.">
        <title>Genome sequencing provides insights into the evolution of gene families encoding plant cell wall-degrading enzymes in longhorned beetles.</title>
        <authorList>
            <person name="Shin N.R."/>
            <person name="Okamura Y."/>
            <person name="Kirsch R."/>
            <person name="Pauchet Y."/>
        </authorList>
    </citation>
    <scope>NUCLEOTIDE SEQUENCE</scope>
    <source>
        <strain evidence="10">MMC_N1</strain>
    </source>
</reference>
<evidence type="ECO:0000256" key="4">
    <source>
        <dbReference type="ARBA" id="ARBA00022801"/>
    </source>
</evidence>
<evidence type="ECO:0000256" key="2">
    <source>
        <dbReference type="ARBA" id="ARBA00022722"/>
    </source>
</evidence>
<dbReference type="Gene3D" id="1.10.1520.10">
    <property type="entry name" value="Ribonuclease III domain"/>
    <property type="match status" value="2"/>
</dbReference>
<feature type="domain" description="DRBM" evidence="8">
    <location>
        <begin position="1093"/>
        <end position="1168"/>
    </location>
</feature>
<sequence length="1258" mass="146088">MMGDPIWPYNNSANLQPGAADYNQYHSGAAFSYEYNLWGSQTNTSGFVYPNVSNISYPPPPVAGSYTVPPPNYLPQPNFESGYYPTPPPSQHNYQQQWPSSPNDYAKELETYKYIKSKIEDTSEQKLNERRSSPPKSSAHYKRSDSKDRDIKKPRYDKYRSSYDRTDRDRSRERSRDRWRDRNRDRGHSTSHYTSRYDKYSSTSVRADKEKKTISERDRILSKWRKNYCSTEKQITDKLEELANQSSEDVLEKEKYIWTRSTPAELFYARDGNNAKIIRATPKLIELTDKFRESLVLRASRVNALKPKYVPPPRKNRARLCKHKSEVSSSTDSSTEEELTDEEDCTMEELQRKQQHPDRLHPEMFNEPGEMNGGPLCRCSLKSRKSGIRHGIYPGEKSLENCDPYSNNVGRLYHYRITISPPTNFLIKTPTIIQYDEHEFIFEGFSMFTHFPLEKLPSCKVIRFNIEYTILYIEEQTPENFTVSELDLFSEYLFKEVLELVDLDFKAANDKDGCPQYHFMPRFVRELPDNGKEILCMKQVLQYLLDSSVPLIEKSELENMVKMSQYEWQSYADEIKGMVVTYPGKKPCSIEISTYKKRVITNFPEIVHFGIRPPQLSYAGNPDYQKAWRDYVKFRHLLANMSKPTFEDKRKLEAKENKLQEMRTQGKMKRDVTVAVSSEGFYRTGIMCDIIQHAMLIPVLVCHLRFHRSLNILEESIDYNFKNRALLQLALTHPSYREKFGTNPDHARNSLTNCGIRQPEYGDRRIHYMNTRKRGINTLINIMSRFGKQHETESNITHNERLEFLGDAVVEFLSTIHLYYSFPDLEEGGLATYRGAIVQNQHLAVLARTLKLDQFMLYAHGSDLCHDLELKHAMANCFEALMGSLFLDGRIDVADKVFSRTLFCTKDSELYDVWVNVPPHPLQEQEPLGDRQWIEKFELLQNLEKFEQSINVEFKHIRLLARAFTDRSVGYTNLTMGSNQRLEFLGDTVLQLIASEYLYKFFPEHHEGHLSLLRSSLVNNRTQAVVCDDLGMTKYAVYNNPKAELKTKDRADLLEAFIGALYVDQGMEFCEVFCQVTLFPRLQDFIMNQDWNDPKSKLQQCCLTLRTMDGGEPDIPIYKVIECKGPTNTRVYTVAVYFRGRRLASAMGHSIQQAEMNAAKKALEISQDLFPQLDHQKRVIAKSMKKQKKRGTSRSRSRSVMPASKSPQSYSRNRFRRSRSRSRSVSGEKKPSKGSKDVKNSSSEGEHSYSEDTIRAKD</sequence>
<dbReference type="SUPFAM" id="SSF54768">
    <property type="entry name" value="dsRNA-binding domain-like"/>
    <property type="match status" value="1"/>
</dbReference>
<feature type="compositionally biased region" description="Basic residues" evidence="7">
    <location>
        <begin position="1213"/>
        <end position="1222"/>
    </location>
</feature>